<dbReference type="InterPro" id="IPR011330">
    <property type="entry name" value="Glyco_hydro/deAcase_b/a-brl"/>
</dbReference>
<dbReference type="AlphaFoldDB" id="A0A9P8T191"/>
<dbReference type="OrthoDB" id="9970124at2759"/>
<evidence type="ECO:0000259" key="1">
    <source>
        <dbReference type="PROSITE" id="PS51677"/>
    </source>
</evidence>
<reference evidence="2" key="2">
    <citation type="submission" date="2021-01" db="EMBL/GenBank/DDBJ databases">
        <authorList>
            <person name="Schikora-Tamarit M.A."/>
        </authorList>
    </citation>
    <scope>NUCLEOTIDE SEQUENCE</scope>
    <source>
        <strain evidence="2">CBS6075</strain>
    </source>
</reference>
<gene>
    <name evidence="2" type="ORF">OGAPHI_006838</name>
</gene>
<dbReference type="RefSeq" id="XP_046058555.1">
    <property type="nucleotide sequence ID" value="XM_046208167.1"/>
</dbReference>
<evidence type="ECO:0000313" key="2">
    <source>
        <dbReference type="EMBL" id="KAH3661431.1"/>
    </source>
</evidence>
<comment type="caution">
    <text evidence="2">The sequence shown here is derived from an EMBL/GenBank/DDBJ whole genome shotgun (WGS) entry which is preliminary data.</text>
</comment>
<keyword evidence="3" id="KW-1185">Reference proteome</keyword>
<sequence length="324" mass="36542">MPNSLEYGPRDLLGYGEKTPDPKWPGDAKIAISFVLNYEEGSEVCPENGDNVTEVLATELGPGVQPCTGGVRDVNVESLYEYGSRAGVWRILRLFKQYDCKVTAFAVGQALLKNPEVGKALVRDGHEIASHGWRWVDRSEWTIEEEKENVKRCVEAIQKTSGNPPRGWYYGMIHSKAAERSRSVLATTFKELGLPLLWYGDSYSDDLPYWVPYPGGEADEGLLIIPYTMDTNDYKNAGYQAYITGGQFFEYLKDSFDELYAEGENGSPKMLSIGLHSRLVGRPGRIAGLRKFVEYIKKKDGVWVATREEIANHWREQFPYKASL</sequence>
<name>A0A9P8T191_9ASCO</name>
<reference evidence="2" key="1">
    <citation type="journal article" date="2021" name="Open Biol.">
        <title>Shared evolutionary footprints suggest mitochondrial oxidative damage underlies multiple complex I losses in fungi.</title>
        <authorList>
            <person name="Schikora-Tamarit M.A."/>
            <person name="Marcet-Houben M."/>
            <person name="Nosek J."/>
            <person name="Gabaldon T."/>
        </authorList>
    </citation>
    <scope>NUCLEOTIDE SEQUENCE</scope>
    <source>
        <strain evidence="2">CBS6075</strain>
    </source>
</reference>
<organism evidence="2 3">
    <name type="scientific">Ogataea philodendri</name>
    <dbReference type="NCBI Taxonomy" id="1378263"/>
    <lineage>
        <taxon>Eukaryota</taxon>
        <taxon>Fungi</taxon>
        <taxon>Dikarya</taxon>
        <taxon>Ascomycota</taxon>
        <taxon>Saccharomycotina</taxon>
        <taxon>Pichiomycetes</taxon>
        <taxon>Pichiales</taxon>
        <taxon>Pichiaceae</taxon>
        <taxon>Ogataea</taxon>
    </lineage>
</organism>
<dbReference type="GeneID" id="70238802"/>
<dbReference type="InterPro" id="IPR002509">
    <property type="entry name" value="NODB_dom"/>
</dbReference>
<dbReference type="Gene3D" id="3.20.20.370">
    <property type="entry name" value="Glycoside hydrolase/deacetylase"/>
    <property type="match status" value="1"/>
</dbReference>
<dbReference type="SUPFAM" id="SSF88713">
    <property type="entry name" value="Glycoside hydrolase/deacetylase"/>
    <property type="match status" value="1"/>
</dbReference>
<dbReference type="Proteomes" id="UP000769157">
    <property type="component" value="Unassembled WGS sequence"/>
</dbReference>
<dbReference type="EMBL" id="JAEUBE010000487">
    <property type="protein sequence ID" value="KAH3661431.1"/>
    <property type="molecule type" value="Genomic_DNA"/>
</dbReference>
<dbReference type="GO" id="GO:0016810">
    <property type="term" value="F:hydrolase activity, acting on carbon-nitrogen (but not peptide) bonds"/>
    <property type="evidence" value="ECO:0007669"/>
    <property type="project" value="InterPro"/>
</dbReference>
<dbReference type="PANTHER" id="PTHR43123:SF1">
    <property type="entry name" value="POLYSACCHARIDE DEACETYLASE-RELATED"/>
    <property type="match status" value="1"/>
</dbReference>
<evidence type="ECO:0000313" key="3">
    <source>
        <dbReference type="Proteomes" id="UP000769157"/>
    </source>
</evidence>
<dbReference type="GO" id="GO:0005975">
    <property type="term" value="P:carbohydrate metabolic process"/>
    <property type="evidence" value="ECO:0007669"/>
    <property type="project" value="InterPro"/>
</dbReference>
<dbReference type="PANTHER" id="PTHR43123">
    <property type="entry name" value="POLYSACCHARIDE DEACETYLASE-RELATED"/>
    <property type="match status" value="1"/>
</dbReference>
<protein>
    <recommendedName>
        <fullName evidence="1">NodB homology domain-containing protein</fullName>
    </recommendedName>
</protein>
<dbReference type="Pfam" id="PF01522">
    <property type="entry name" value="Polysacc_deac_1"/>
    <property type="match status" value="1"/>
</dbReference>
<proteinExistence type="predicted"/>
<dbReference type="PROSITE" id="PS51677">
    <property type="entry name" value="NODB"/>
    <property type="match status" value="1"/>
</dbReference>
<accession>A0A9P8T191</accession>
<feature type="domain" description="NodB homology" evidence="1">
    <location>
        <begin position="74"/>
        <end position="305"/>
    </location>
</feature>